<reference evidence="2 3" key="1">
    <citation type="submission" date="2018-11" db="EMBL/GenBank/DDBJ databases">
        <authorList>
            <consortium name="Pathogen Informatics"/>
        </authorList>
    </citation>
    <scope>NUCLEOTIDE SEQUENCE [LARGE SCALE GENOMIC DNA]</scope>
    <source>
        <strain evidence="2 3">Egypt</strain>
    </source>
</reference>
<evidence type="ECO:0000313" key="2">
    <source>
        <dbReference type="EMBL" id="VDP76652.1"/>
    </source>
</evidence>
<feature type="region of interest" description="Disordered" evidence="1">
    <location>
        <begin position="262"/>
        <end position="382"/>
    </location>
</feature>
<dbReference type="Proteomes" id="UP000272942">
    <property type="component" value="Unassembled WGS sequence"/>
</dbReference>
<feature type="compositionally biased region" description="Polar residues" evidence="1">
    <location>
        <begin position="292"/>
        <end position="303"/>
    </location>
</feature>
<sequence>MFAHALRLHGKDFHTIQREFFGGRSASASNTASAGSANGTGASANSLTTGRTRGRGGGRRKVTVAPPKSTSREDEDVKPEDGKDDTTASVEDASRNVAQADPAIANTSSEPVKTVKELIAFYYYWKRKGAAASSSCASSGGCGTGVGSGLASSGSAASSLGQINGALASAAVNFSAAVAAAANADNALSAAHAASGATGSQSYGASGKKRKQTARGNLLTRQAVLGLIESRKSAEGALHKRLALKNLNGRAVVLSPATIAARASTPTSELSESVGASLPESEVEDTAESAAASCNTEETQQPIDSHPERDEDTTGTTRPGTESSEVPPSGRLRRRLCRNCDKDLSSPGESALPAGEDTIRGTPLSHLPPRPGSTPACKSRPTVEACPRSIKSGIGSTPRDSVQPVVTLTTTPVPTKPVTTHARKNDCAQSISTCDMSEGSEEEDHDLMALICAPPREPVPCFAEVHQSLWSSLARTWDRSIQIPIHDSTHQRVLNDLGTCARTDLIYVGRRLAIEDKARWLWEREQLYAKYADTAIGPGAVDLSASNDRPMPLSANTTRSVANQAQRNEVSAFLFSIYPPSLSFNFRKVCEMVSLVHGKNAVHSLRVESLYSPLLQISLTLYSN</sequence>
<evidence type="ECO:0000313" key="3">
    <source>
        <dbReference type="Proteomes" id="UP000272942"/>
    </source>
</evidence>
<proteinExistence type="predicted"/>
<dbReference type="AlphaFoldDB" id="A0A3P8FK26"/>
<feature type="compositionally biased region" description="Low complexity" evidence="1">
    <location>
        <begin position="26"/>
        <end position="51"/>
    </location>
</feature>
<feature type="compositionally biased region" description="Basic residues" evidence="1">
    <location>
        <begin position="52"/>
        <end position="62"/>
    </location>
</feature>
<name>A0A3P8FK26_9TREM</name>
<gene>
    <name evidence="2" type="ORF">ECPE_LOCUS5831</name>
</gene>
<protein>
    <submittedName>
        <fullName evidence="2">Uncharacterized protein</fullName>
    </submittedName>
</protein>
<feature type="compositionally biased region" description="Polar residues" evidence="1">
    <location>
        <begin position="314"/>
        <end position="326"/>
    </location>
</feature>
<dbReference type="EMBL" id="UZAN01042730">
    <property type="protein sequence ID" value="VDP76652.1"/>
    <property type="molecule type" value="Genomic_DNA"/>
</dbReference>
<evidence type="ECO:0000256" key="1">
    <source>
        <dbReference type="SAM" id="MobiDB-lite"/>
    </source>
</evidence>
<accession>A0A3P8FK26</accession>
<keyword evidence="3" id="KW-1185">Reference proteome</keyword>
<feature type="region of interest" description="Disordered" evidence="1">
    <location>
        <begin position="26"/>
        <end position="102"/>
    </location>
</feature>
<dbReference type="OrthoDB" id="6147534at2759"/>
<organism evidence="2 3">
    <name type="scientific">Echinostoma caproni</name>
    <dbReference type="NCBI Taxonomy" id="27848"/>
    <lineage>
        <taxon>Eukaryota</taxon>
        <taxon>Metazoa</taxon>
        <taxon>Spiralia</taxon>
        <taxon>Lophotrochozoa</taxon>
        <taxon>Platyhelminthes</taxon>
        <taxon>Trematoda</taxon>
        <taxon>Digenea</taxon>
        <taxon>Plagiorchiida</taxon>
        <taxon>Echinostomata</taxon>
        <taxon>Echinostomatoidea</taxon>
        <taxon>Echinostomatidae</taxon>
        <taxon>Echinostoma</taxon>
    </lineage>
</organism>